<keyword evidence="5" id="KW-1185">Reference proteome</keyword>
<dbReference type="EMBL" id="NCSJ02000038">
    <property type="protein sequence ID" value="RFU33286.1"/>
    <property type="molecule type" value="Genomic_DNA"/>
</dbReference>
<organism evidence="4 5">
    <name type="scientific">Scytalidium lignicola</name>
    <name type="common">Hyphomycete</name>
    <dbReference type="NCBI Taxonomy" id="5539"/>
    <lineage>
        <taxon>Eukaryota</taxon>
        <taxon>Fungi</taxon>
        <taxon>Dikarya</taxon>
        <taxon>Ascomycota</taxon>
        <taxon>Pezizomycotina</taxon>
        <taxon>Leotiomycetes</taxon>
        <taxon>Leotiomycetes incertae sedis</taxon>
        <taxon>Scytalidium</taxon>
    </lineage>
</organism>
<dbReference type="Pfam" id="PF00106">
    <property type="entry name" value="adh_short"/>
    <property type="match status" value="1"/>
</dbReference>
<comment type="caution">
    <text evidence="4">The sequence shown here is derived from an EMBL/GenBank/DDBJ whole genome shotgun (WGS) entry which is preliminary data.</text>
</comment>
<dbReference type="PRINTS" id="PR00081">
    <property type="entry name" value="GDHRDH"/>
</dbReference>
<dbReference type="PANTHER" id="PTHR44196">
    <property type="entry name" value="DEHYDROGENASE/REDUCTASE SDR FAMILY MEMBER 7B"/>
    <property type="match status" value="1"/>
</dbReference>
<dbReference type="Proteomes" id="UP000258309">
    <property type="component" value="Unassembled WGS sequence"/>
</dbReference>
<dbReference type="InterPro" id="IPR002347">
    <property type="entry name" value="SDR_fam"/>
</dbReference>
<dbReference type="PRINTS" id="PR00080">
    <property type="entry name" value="SDRFAMILY"/>
</dbReference>
<dbReference type="Gene3D" id="3.40.50.720">
    <property type="entry name" value="NAD(P)-binding Rossmann-like Domain"/>
    <property type="match status" value="1"/>
</dbReference>
<dbReference type="AlphaFoldDB" id="A0A3E2HIM9"/>
<dbReference type="InterPro" id="IPR036291">
    <property type="entry name" value="NAD(P)-bd_dom_sf"/>
</dbReference>
<feature type="non-terminal residue" evidence="4">
    <location>
        <position position="295"/>
    </location>
</feature>
<reference evidence="4 5" key="1">
    <citation type="submission" date="2018-05" db="EMBL/GenBank/DDBJ databases">
        <title>Draft genome sequence of Scytalidium lignicola DSM 105466, a ubiquitous saprotrophic fungus.</title>
        <authorList>
            <person name="Buettner E."/>
            <person name="Gebauer A.M."/>
            <person name="Hofrichter M."/>
            <person name="Liers C."/>
            <person name="Kellner H."/>
        </authorList>
    </citation>
    <scope>NUCLEOTIDE SEQUENCE [LARGE SCALE GENOMIC DNA]</scope>
    <source>
        <strain evidence="4 5">DSM 105466</strain>
    </source>
</reference>
<dbReference type="CDD" id="cd05233">
    <property type="entry name" value="SDR_c"/>
    <property type="match status" value="1"/>
</dbReference>
<dbReference type="SUPFAM" id="SSF51735">
    <property type="entry name" value="NAD(P)-binding Rossmann-fold domains"/>
    <property type="match status" value="1"/>
</dbReference>
<proteinExistence type="inferred from homology"/>
<dbReference type="GO" id="GO:0016491">
    <property type="term" value="F:oxidoreductase activity"/>
    <property type="evidence" value="ECO:0007669"/>
    <property type="project" value="UniProtKB-KW"/>
</dbReference>
<evidence type="ECO:0000256" key="2">
    <source>
        <dbReference type="ARBA" id="ARBA00023002"/>
    </source>
</evidence>
<dbReference type="PANTHER" id="PTHR44196:SF1">
    <property type="entry name" value="DEHYDROGENASE_REDUCTASE SDR FAMILY MEMBER 7B"/>
    <property type="match status" value="1"/>
</dbReference>
<evidence type="ECO:0000313" key="4">
    <source>
        <dbReference type="EMBL" id="RFU33286.1"/>
    </source>
</evidence>
<evidence type="ECO:0000256" key="3">
    <source>
        <dbReference type="RuleBase" id="RU000363"/>
    </source>
</evidence>
<sequence>MPFYINPSFTKTYHHRPYPAIDPSRPELSARGKTILITGGGKGIGKAIAEAFARAQASTIILIGRTESSLLITKQELEAVHTSLNVLFYVVDCTDAEQIEKTFCEVESNIGAVDILVNNAGYLSDYASIRDTIIDEWWKGFEVNLLGYFQVARSYLRTLRGGREGSIINISSAAAHLRFNGMSSYSGAKNAALWLTDCIIEEEDHVFAVNIHPGVIDTDMNSKNNGIPEDDINLPAYAVVWLASPVARFLRGRTVWSNWDVNELMDQTDEIVEKDLLRMTLRGYPISRGLGYSAE</sequence>
<dbReference type="OrthoDB" id="1933717at2759"/>
<protein>
    <recommendedName>
        <fullName evidence="6">NAD(P)-binding protein</fullName>
    </recommendedName>
</protein>
<evidence type="ECO:0008006" key="6">
    <source>
        <dbReference type="Google" id="ProtNLM"/>
    </source>
</evidence>
<comment type="similarity">
    <text evidence="1 3">Belongs to the short-chain dehydrogenases/reductases (SDR) family.</text>
</comment>
<feature type="non-terminal residue" evidence="4">
    <location>
        <position position="1"/>
    </location>
</feature>
<name>A0A3E2HIM9_SCYLI</name>
<accession>A0A3E2HIM9</accession>
<evidence type="ECO:0000256" key="1">
    <source>
        <dbReference type="ARBA" id="ARBA00006484"/>
    </source>
</evidence>
<dbReference type="STRING" id="5539.A0A3E2HIM9"/>
<evidence type="ECO:0000313" key="5">
    <source>
        <dbReference type="Proteomes" id="UP000258309"/>
    </source>
</evidence>
<gene>
    <name evidence="4" type="ORF">B7463_g3050</name>
</gene>
<keyword evidence="2" id="KW-0560">Oxidoreductase</keyword>
<dbReference type="GO" id="GO:0016020">
    <property type="term" value="C:membrane"/>
    <property type="evidence" value="ECO:0007669"/>
    <property type="project" value="TreeGrafter"/>
</dbReference>